<dbReference type="PROSITE" id="PS51257">
    <property type="entry name" value="PROKAR_LIPOPROTEIN"/>
    <property type="match status" value="1"/>
</dbReference>
<sequence length="166" mass="18081">MWRGAGIVALLQRCFSSLFAGIPVGTAVTSCHNDVFHRCGEGRTSLRCCNDVFHRCSRGFPREQRLLLATTMFFIVVGRGGHRCAAATMFFIVVERGGHRCTAATMFFIAVRGDSRGNSGYFWAQRCFSSSWRGAGIVALLQRCFSSLFAGIPAGTAANIKKGCPK</sequence>
<gene>
    <name evidence="2" type="ORF">J2Z65_002799</name>
</gene>
<evidence type="ECO:0000313" key="3">
    <source>
        <dbReference type="Proteomes" id="UP001519344"/>
    </source>
</evidence>
<feature type="signal peptide" evidence="1">
    <location>
        <begin position="1"/>
        <end position="20"/>
    </location>
</feature>
<evidence type="ECO:0000256" key="1">
    <source>
        <dbReference type="SAM" id="SignalP"/>
    </source>
</evidence>
<keyword evidence="1" id="KW-0732">Signal</keyword>
<reference evidence="2 3" key="1">
    <citation type="submission" date="2021-03" db="EMBL/GenBank/DDBJ databases">
        <title>Genomic Encyclopedia of Type Strains, Phase IV (KMG-IV): sequencing the most valuable type-strain genomes for metagenomic binning, comparative biology and taxonomic classification.</title>
        <authorList>
            <person name="Goeker M."/>
        </authorList>
    </citation>
    <scope>NUCLEOTIDE SEQUENCE [LARGE SCALE GENOMIC DNA]</scope>
    <source>
        <strain evidence="2 3">DSM 24950</strain>
    </source>
</reference>
<comment type="caution">
    <text evidence="2">The sequence shown here is derived from an EMBL/GenBank/DDBJ whole genome shotgun (WGS) entry which is preliminary data.</text>
</comment>
<keyword evidence="3" id="KW-1185">Reference proteome</keyword>
<accession>A0ABS4HY68</accession>
<dbReference type="Proteomes" id="UP001519344">
    <property type="component" value="Unassembled WGS sequence"/>
</dbReference>
<name>A0ABS4HY68_9BACL</name>
<evidence type="ECO:0000313" key="2">
    <source>
        <dbReference type="EMBL" id="MBP1963580.1"/>
    </source>
</evidence>
<protein>
    <recommendedName>
        <fullName evidence="4">Secreted protein</fullName>
    </recommendedName>
</protein>
<organism evidence="2 3">
    <name type="scientific">Paenibacillus aceris</name>
    <dbReference type="NCBI Taxonomy" id="869555"/>
    <lineage>
        <taxon>Bacteria</taxon>
        <taxon>Bacillati</taxon>
        <taxon>Bacillota</taxon>
        <taxon>Bacilli</taxon>
        <taxon>Bacillales</taxon>
        <taxon>Paenibacillaceae</taxon>
        <taxon>Paenibacillus</taxon>
    </lineage>
</organism>
<feature type="chain" id="PRO_5047447833" description="Secreted protein" evidence="1">
    <location>
        <begin position="21"/>
        <end position="166"/>
    </location>
</feature>
<proteinExistence type="predicted"/>
<dbReference type="RefSeq" id="WP_209855882.1">
    <property type="nucleotide sequence ID" value="NZ_JAGGKV010000006.1"/>
</dbReference>
<evidence type="ECO:0008006" key="4">
    <source>
        <dbReference type="Google" id="ProtNLM"/>
    </source>
</evidence>
<dbReference type="EMBL" id="JAGGKV010000006">
    <property type="protein sequence ID" value="MBP1963580.1"/>
    <property type="molecule type" value="Genomic_DNA"/>
</dbReference>